<keyword evidence="1 3" id="KW-0547">Nucleotide-binding</keyword>
<feature type="region of interest" description="Disordered" evidence="4">
    <location>
        <begin position="1"/>
        <end position="21"/>
    </location>
</feature>
<dbReference type="PROSITE" id="PS00107">
    <property type="entry name" value="PROTEIN_KINASE_ATP"/>
    <property type="match status" value="1"/>
</dbReference>
<dbReference type="SMART" id="SM00220">
    <property type="entry name" value="S_TKc"/>
    <property type="match status" value="1"/>
</dbReference>
<dbReference type="SUPFAM" id="SSF56112">
    <property type="entry name" value="Protein kinase-like (PK-like)"/>
    <property type="match status" value="1"/>
</dbReference>
<keyword evidence="5" id="KW-0812">Transmembrane</keyword>
<evidence type="ECO:0000259" key="6">
    <source>
        <dbReference type="PROSITE" id="PS50011"/>
    </source>
</evidence>
<sequence>MDVAEVKNLHERSQRQLGGAVDADAASANANVQKTGLTLKDAIAAAQKQATTFVNRLAEDEKHRESTTQQQSFRRPVSTPVADYANPSAKGEDTVINVLKSKGERPIASKPLKSSFYDVYMYLYIYVYVIERANIESPIKKKKKKRVGGGGEKNKYVYVYVMYVACMLIIYMYVCMYLKKKYVYTICRGLPPPPTQAPQEYVDGYDSDESMYAPQFANGLNNRSNRIFSLDDSLIRESQRDMSNAFEQLKAERGLGHSKQRLHQQVQIGLPDKEGQLTEPEFYQKYWIEAGKLGEGSFARVRKITRKHDRKPFALKVIKKAGKSKEDLDALQKEIEILRKLNHKNVVRLTDWVETKKRIHMVVEFCNGGDVFERILKKKTFSEWEASHVVQQVAEGLDHIHSKGIVHRDLKPDNLMYLDSSPDAEIKIIDFGLAGDCSKSPLKTPCGTAHYVAPEVLSQIPYDTQADMWSLGVIIYMLLCGFPPFFDATGNQKRLYQLIKSGKFRFPSPYWDYISEQAKDVIKGLLTKDPKQRMTAAEVLAHPWIAGKAVKKEMSDLYMEQMKFFQSSKHFTNIKIGQEEPQETEQKPVKIFAKQQYAFDYE</sequence>
<dbReference type="PROSITE" id="PS50011">
    <property type="entry name" value="PROTEIN_KINASE_DOM"/>
    <property type="match status" value="1"/>
</dbReference>
<evidence type="ECO:0000313" key="7">
    <source>
        <dbReference type="EMBL" id="ETO17436.1"/>
    </source>
</evidence>
<evidence type="ECO:0000256" key="3">
    <source>
        <dbReference type="PROSITE-ProRule" id="PRU10141"/>
    </source>
</evidence>
<evidence type="ECO:0000313" key="8">
    <source>
        <dbReference type="Proteomes" id="UP000023152"/>
    </source>
</evidence>
<dbReference type="Pfam" id="PF00069">
    <property type="entry name" value="Pkinase"/>
    <property type="match status" value="1"/>
</dbReference>
<dbReference type="FunFam" id="3.30.200.20:FF:000042">
    <property type="entry name" value="Aurora kinase A"/>
    <property type="match status" value="1"/>
</dbReference>
<dbReference type="InterPro" id="IPR008271">
    <property type="entry name" value="Ser/Thr_kinase_AS"/>
</dbReference>
<dbReference type="PROSITE" id="PS00108">
    <property type="entry name" value="PROTEIN_KINASE_ST"/>
    <property type="match status" value="1"/>
</dbReference>
<proteinExistence type="predicted"/>
<dbReference type="InterPro" id="IPR011009">
    <property type="entry name" value="Kinase-like_dom_sf"/>
</dbReference>
<dbReference type="Proteomes" id="UP000023152">
    <property type="component" value="Unassembled WGS sequence"/>
</dbReference>
<dbReference type="EMBL" id="ASPP01016620">
    <property type="protein sequence ID" value="ETO17436.1"/>
    <property type="molecule type" value="Genomic_DNA"/>
</dbReference>
<gene>
    <name evidence="7" type="ORF">RFI_19885</name>
</gene>
<dbReference type="OrthoDB" id="40902at2759"/>
<dbReference type="Gene3D" id="1.10.510.10">
    <property type="entry name" value="Transferase(Phosphotransferase) domain 1"/>
    <property type="match status" value="1"/>
</dbReference>
<dbReference type="InterPro" id="IPR000719">
    <property type="entry name" value="Prot_kinase_dom"/>
</dbReference>
<evidence type="ECO:0000256" key="5">
    <source>
        <dbReference type="SAM" id="Phobius"/>
    </source>
</evidence>
<dbReference type="PANTHER" id="PTHR24347">
    <property type="entry name" value="SERINE/THREONINE-PROTEIN KINASE"/>
    <property type="match status" value="1"/>
</dbReference>
<evidence type="ECO:0000256" key="4">
    <source>
        <dbReference type="SAM" id="MobiDB-lite"/>
    </source>
</evidence>
<feature type="transmembrane region" description="Helical" evidence="5">
    <location>
        <begin position="156"/>
        <end position="174"/>
    </location>
</feature>
<dbReference type="GO" id="GO:0005524">
    <property type="term" value="F:ATP binding"/>
    <property type="evidence" value="ECO:0007669"/>
    <property type="project" value="UniProtKB-UniRule"/>
</dbReference>
<keyword evidence="7" id="KW-0808">Transferase</keyword>
<dbReference type="CDD" id="cd05117">
    <property type="entry name" value="STKc_CAMK"/>
    <property type="match status" value="1"/>
</dbReference>
<reference evidence="7 8" key="1">
    <citation type="journal article" date="2013" name="Curr. Biol.">
        <title>The Genome of the Foraminiferan Reticulomyxa filosa.</title>
        <authorList>
            <person name="Glockner G."/>
            <person name="Hulsmann N."/>
            <person name="Schleicher M."/>
            <person name="Noegel A.A."/>
            <person name="Eichinger L."/>
            <person name="Gallinger C."/>
            <person name="Pawlowski J."/>
            <person name="Sierra R."/>
            <person name="Euteneuer U."/>
            <person name="Pillet L."/>
            <person name="Moustafa A."/>
            <person name="Platzer M."/>
            <person name="Groth M."/>
            <person name="Szafranski K."/>
            <person name="Schliwa M."/>
        </authorList>
    </citation>
    <scope>NUCLEOTIDE SEQUENCE [LARGE SCALE GENOMIC DNA]</scope>
</reference>
<evidence type="ECO:0000256" key="1">
    <source>
        <dbReference type="ARBA" id="ARBA00022741"/>
    </source>
</evidence>
<keyword evidence="5" id="KW-1133">Transmembrane helix</keyword>
<dbReference type="AlphaFoldDB" id="X6MUX6"/>
<accession>X6MUX6</accession>
<feature type="domain" description="Protein kinase" evidence="6">
    <location>
        <begin position="287"/>
        <end position="545"/>
    </location>
</feature>
<keyword evidence="5" id="KW-0472">Membrane</keyword>
<protein>
    <submittedName>
        <fullName evidence="7">Protein kinase domain containing protein</fullName>
    </submittedName>
</protein>
<dbReference type="GO" id="GO:0004672">
    <property type="term" value="F:protein kinase activity"/>
    <property type="evidence" value="ECO:0007669"/>
    <property type="project" value="InterPro"/>
</dbReference>
<dbReference type="FunFam" id="1.10.510.10:FF:000571">
    <property type="entry name" value="Maternal embryonic leucine zipper kinase"/>
    <property type="match status" value="1"/>
</dbReference>
<feature type="compositionally biased region" description="Basic and acidic residues" evidence="4">
    <location>
        <begin position="1"/>
        <end position="14"/>
    </location>
</feature>
<feature type="binding site" evidence="3">
    <location>
        <position position="320"/>
    </location>
    <ligand>
        <name>ATP</name>
        <dbReference type="ChEBI" id="CHEBI:30616"/>
    </ligand>
</feature>
<feature type="transmembrane region" description="Helical" evidence="5">
    <location>
        <begin position="119"/>
        <end position="135"/>
    </location>
</feature>
<evidence type="ECO:0000256" key="2">
    <source>
        <dbReference type="ARBA" id="ARBA00022840"/>
    </source>
</evidence>
<keyword evidence="8" id="KW-1185">Reference proteome</keyword>
<comment type="caution">
    <text evidence="7">The sequence shown here is derived from an EMBL/GenBank/DDBJ whole genome shotgun (WGS) entry which is preliminary data.</text>
</comment>
<keyword evidence="2 3" id="KW-0067">ATP-binding</keyword>
<name>X6MUX6_RETFI</name>
<keyword evidence="7" id="KW-0418">Kinase</keyword>
<dbReference type="InterPro" id="IPR017441">
    <property type="entry name" value="Protein_kinase_ATP_BS"/>
</dbReference>
<organism evidence="7 8">
    <name type="scientific">Reticulomyxa filosa</name>
    <dbReference type="NCBI Taxonomy" id="46433"/>
    <lineage>
        <taxon>Eukaryota</taxon>
        <taxon>Sar</taxon>
        <taxon>Rhizaria</taxon>
        <taxon>Retaria</taxon>
        <taxon>Foraminifera</taxon>
        <taxon>Monothalamids</taxon>
        <taxon>Reticulomyxidae</taxon>
        <taxon>Reticulomyxa</taxon>
    </lineage>
</organism>